<dbReference type="AlphaFoldDB" id="A0A399RTK7"/>
<dbReference type="RefSeq" id="WP_119374896.1">
    <property type="nucleotide sequence ID" value="NZ_QWFX01000005.1"/>
</dbReference>
<sequence length="126" mass="13677">MSKTATARRDPVSYGHSSDFWQGAARLLTDCQAHCLHIQDTLSTYIADHSILSVEESRHIQNVDRLTQTLGALADVMRSAHAAGLEAPEGLEPLVEASTLAVVRDMLLHPGEQPGMPDEADTVTLF</sequence>
<keyword evidence="2" id="KW-1185">Reference proteome</keyword>
<protein>
    <submittedName>
        <fullName evidence="1">Uncharacterized protein</fullName>
    </submittedName>
</protein>
<name>A0A399RTK7_9PROT</name>
<evidence type="ECO:0000313" key="1">
    <source>
        <dbReference type="EMBL" id="RIJ32815.1"/>
    </source>
</evidence>
<organism evidence="1 2">
    <name type="scientific">Henriciella mobilis</name>
    <dbReference type="NCBI Taxonomy" id="2305467"/>
    <lineage>
        <taxon>Bacteria</taxon>
        <taxon>Pseudomonadati</taxon>
        <taxon>Pseudomonadota</taxon>
        <taxon>Alphaproteobacteria</taxon>
        <taxon>Hyphomonadales</taxon>
        <taxon>Hyphomonadaceae</taxon>
        <taxon>Henriciella</taxon>
    </lineage>
</organism>
<accession>A0A399RTK7</accession>
<evidence type="ECO:0000313" key="2">
    <source>
        <dbReference type="Proteomes" id="UP000266385"/>
    </source>
</evidence>
<proteinExistence type="predicted"/>
<comment type="caution">
    <text evidence="1">The sequence shown here is derived from an EMBL/GenBank/DDBJ whole genome shotgun (WGS) entry which is preliminary data.</text>
</comment>
<dbReference type="Proteomes" id="UP000266385">
    <property type="component" value="Unassembled WGS sequence"/>
</dbReference>
<reference evidence="1 2" key="1">
    <citation type="submission" date="2018-08" db="EMBL/GenBank/DDBJ databases">
        <title>Henriciella mobilis sp. nov., isolated from seawater.</title>
        <authorList>
            <person name="Cheng H."/>
            <person name="Wu Y.-H."/>
            <person name="Xu X.-W."/>
            <person name="Guo L.-L."/>
        </authorList>
    </citation>
    <scope>NUCLEOTIDE SEQUENCE [LARGE SCALE GENOMIC DNA]</scope>
    <source>
        <strain evidence="1 2">JN25</strain>
    </source>
</reference>
<dbReference type="EMBL" id="QWFX01000005">
    <property type="protein sequence ID" value="RIJ32815.1"/>
    <property type="molecule type" value="Genomic_DNA"/>
</dbReference>
<gene>
    <name evidence="1" type="ORF">D1223_02915</name>
</gene>